<evidence type="ECO:0000313" key="2">
    <source>
        <dbReference type="Proteomes" id="UP000662747"/>
    </source>
</evidence>
<dbReference type="Proteomes" id="UP000662747">
    <property type="component" value="Chromosome"/>
</dbReference>
<reference evidence="1 2" key="1">
    <citation type="submission" date="2021-02" db="EMBL/GenBank/DDBJ databases">
        <title>De Novo genome assembly of isolated myxobacteria.</title>
        <authorList>
            <person name="Stevens D.C."/>
        </authorList>
    </citation>
    <scope>NUCLEOTIDE SEQUENCE [LARGE SCALE GENOMIC DNA]</scope>
    <source>
        <strain evidence="2">SCPEA02</strain>
    </source>
</reference>
<gene>
    <name evidence="1" type="ORF">JY651_42235</name>
</gene>
<organism evidence="1 2">
    <name type="scientific">Pyxidicoccus parkwayensis</name>
    <dbReference type="NCBI Taxonomy" id="2813578"/>
    <lineage>
        <taxon>Bacteria</taxon>
        <taxon>Pseudomonadati</taxon>
        <taxon>Myxococcota</taxon>
        <taxon>Myxococcia</taxon>
        <taxon>Myxococcales</taxon>
        <taxon>Cystobacterineae</taxon>
        <taxon>Myxococcaceae</taxon>
        <taxon>Pyxidicoccus</taxon>
    </lineage>
</organism>
<evidence type="ECO:0000313" key="1">
    <source>
        <dbReference type="EMBL" id="QSQ28493.1"/>
    </source>
</evidence>
<sequence>MDGLFLEEGTWNGEDVFRPRGMWGIVLVSERFKRFAERHAMSHMALIPIEKYVWDPLGILPPHQQPSDG</sequence>
<keyword evidence="2" id="KW-1185">Reference proteome</keyword>
<dbReference type="EMBL" id="CP071090">
    <property type="protein sequence ID" value="QSQ28493.1"/>
    <property type="molecule type" value="Genomic_DNA"/>
</dbReference>
<proteinExistence type="predicted"/>
<protein>
    <submittedName>
        <fullName evidence="1">Uncharacterized protein</fullName>
    </submittedName>
</protein>
<accession>A0ABX7PD09</accession>
<name>A0ABX7PD09_9BACT</name>